<dbReference type="Proteomes" id="UP000323380">
    <property type="component" value="Unassembled WGS sequence"/>
</dbReference>
<protein>
    <recommendedName>
        <fullName evidence="10">Autoinducer 2 import system permease protein LsrC</fullName>
    </recommendedName>
</protein>
<dbReference type="CDD" id="cd06579">
    <property type="entry name" value="TM_PBP1_transp_AraH_like"/>
    <property type="match status" value="1"/>
</dbReference>
<comment type="function">
    <text evidence="9">Part of the ABC transporter complex LsrABCD involved in autoinducer 2 (AI-2) import. Probably responsible for the translocation of the substrate across the membrane.</text>
</comment>
<evidence type="ECO:0000313" key="13">
    <source>
        <dbReference type="EMBL" id="TYB48122.1"/>
    </source>
</evidence>
<feature type="transmembrane region" description="Helical" evidence="12">
    <location>
        <begin position="133"/>
        <end position="155"/>
    </location>
</feature>
<evidence type="ECO:0000256" key="4">
    <source>
        <dbReference type="ARBA" id="ARBA00022475"/>
    </source>
</evidence>
<evidence type="ECO:0000256" key="2">
    <source>
        <dbReference type="ARBA" id="ARBA00011262"/>
    </source>
</evidence>
<dbReference type="PANTHER" id="PTHR32196">
    <property type="entry name" value="ABC TRANSPORTER PERMEASE PROTEIN YPHD-RELATED-RELATED"/>
    <property type="match status" value="1"/>
</dbReference>
<keyword evidence="14" id="KW-1185">Reference proteome</keyword>
<keyword evidence="7 12" id="KW-1133">Transmembrane helix</keyword>
<evidence type="ECO:0000313" key="14">
    <source>
        <dbReference type="Proteomes" id="UP000323380"/>
    </source>
</evidence>
<organism evidence="13 14">
    <name type="scientific">Actinomadura chibensis</name>
    <dbReference type="NCBI Taxonomy" id="392828"/>
    <lineage>
        <taxon>Bacteria</taxon>
        <taxon>Bacillati</taxon>
        <taxon>Actinomycetota</taxon>
        <taxon>Actinomycetes</taxon>
        <taxon>Streptosporangiales</taxon>
        <taxon>Thermomonosporaceae</taxon>
        <taxon>Actinomadura</taxon>
    </lineage>
</organism>
<feature type="transmembrane region" description="Helical" evidence="12">
    <location>
        <begin position="335"/>
        <end position="354"/>
    </location>
</feature>
<keyword evidence="6 12" id="KW-0812">Transmembrane</keyword>
<keyword evidence="5" id="KW-0997">Cell inner membrane</keyword>
<feature type="transmembrane region" description="Helical" evidence="12">
    <location>
        <begin position="257"/>
        <end position="277"/>
    </location>
</feature>
<evidence type="ECO:0000256" key="3">
    <source>
        <dbReference type="ARBA" id="ARBA00022448"/>
    </source>
</evidence>
<evidence type="ECO:0000256" key="11">
    <source>
        <dbReference type="SAM" id="MobiDB-lite"/>
    </source>
</evidence>
<proteinExistence type="predicted"/>
<dbReference type="PANTHER" id="PTHR32196:SF29">
    <property type="entry name" value="AUTOINDUCER 2 IMPORT SYSTEM PERMEASE PROTEIN LSRC"/>
    <property type="match status" value="1"/>
</dbReference>
<evidence type="ECO:0000256" key="5">
    <source>
        <dbReference type="ARBA" id="ARBA00022519"/>
    </source>
</evidence>
<feature type="transmembrane region" description="Helical" evidence="12">
    <location>
        <begin position="204"/>
        <end position="224"/>
    </location>
</feature>
<evidence type="ECO:0000256" key="7">
    <source>
        <dbReference type="ARBA" id="ARBA00022989"/>
    </source>
</evidence>
<dbReference type="EMBL" id="VSFG01000001">
    <property type="protein sequence ID" value="TYB48122.1"/>
    <property type="molecule type" value="Genomic_DNA"/>
</dbReference>
<dbReference type="Pfam" id="PF02653">
    <property type="entry name" value="BPD_transp_2"/>
    <property type="match status" value="1"/>
</dbReference>
<dbReference type="AlphaFoldDB" id="A0A5D0NV44"/>
<feature type="transmembrane region" description="Helical" evidence="12">
    <location>
        <begin position="110"/>
        <end position="127"/>
    </location>
</feature>
<reference evidence="13 14" key="1">
    <citation type="submission" date="2019-08" db="EMBL/GenBank/DDBJ databases">
        <title>Actinomadura sp. nov. CYP1-5 isolated from mountain soil.</title>
        <authorList>
            <person name="Songsumanus A."/>
            <person name="Kuncharoen N."/>
            <person name="Kudo T."/>
            <person name="Yuki M."/>
            <person name="Igarashi Y."/>
            <person name="Tanasupawat S."/>
        </authorList>
    </citation>
    <scope>NUCLEOTIDE SEQUENCE [LARGE SCALE GENOMIC DNA]</scope>
    <source>
        <strain evidence="13 14">JCM 14158</strain>
    </source>
</reference>
<sequence length="367" mass="37558">MTTERQSGAEAKDGDATKTGDAGKAGAQPQGLGHAASLAQSRLPVLAVRAGRGEATSVLVATLVLVAFISILHPDFLRVGQLLDTLQSAVYVGLLACGMAYLLSMREIDLSVGSTFGLTVIATGVMMNHDIPAWPAALLGIVLGMALGLVNALIVQFVGIPAIVATLATLSVFRGLTLALSDGRQVTGLPLESSFFTVLGGKTLGVPTSVWVLVAVAIVLTLVLRFTPFGYRVRSIGSNPDAATFSGISIPRVRMQALVLIGGLAGLSGVLGLAFFTSGDPNIGTGFELQAIAAAIIGGTPLRGGSATVVGACLGAVLLSVVTSGLQYFNIPANWSAFATGGVILAAVALDSLVRRRRRRESARLGL</sequence>
<comment type="subunit">
    <text evidence="2">The complex is composed of two ATP-binding proteins (LsrA), two transmembrane proteins (LsrC and LsrD) and a solute-binding protein (LsrB).</text>
</comment>
<feature type="transmembrane region" description="Helical" evidence="12">
    <location>
        <begin position="85"/>
        <end position="103"/>
    </location>
</feature>
<evidence type="ECO:0000256" key="1">
    <source>
        <dbReference type="ARBA" id="ARBA00004651"/>
    </source>
</evidence>
<keyword evidence="3" id="KW-0813">Transport</keyword>
<keyword evidence="8 12" id="KW-0472">Membrane</keyword>
<evidence type="ECO:0000256" key="12">
    <source>
        <dbReference type="SAM" id="Phobius"/>
    </source>
</evidence>
<feature type="transmembrane region" description="Helical" evidence="12">
    <location>
        <begin position="309"/>
        <end position="329"/>
    </location>
</feature>
<feature type="transmembrane region" description="Helical" evidence="12">
    <location>
        <begin position="162"/>
        <end position="181"/>
    </location>
</feature>
<dbReference type="STRING" id="1220554.GCA_001552135_08155"/>
<keyword evidence="4" id="KW-1003">Cell membrane</keyword>
<feature type="transmembrane region" description="Helical" evidence="12">
    <location>
        <begin position="55"/>
        <end position="73"/>
    </location>
</feature>
<feature type="region of interest" description="Disordered" evidence="11">
    <location>
        <begin position="1"/>
        <end position="30"/>
    </location>
</feature>
<evidence type="ECO:0000256" key="9">
    <source>
        <dbReference type="ARBA" id="ARBA00025439"/>
    </source>
</evidence>
<evidence type="ECO:0000256" key="10">
    <source>
        <dbReference type="ARBA" id="ARBA00039382"/>
    </source>
</evidence>
<feature type="transmembrane region" description="Helical" evidence="12">
    <location>
        <begin position="283"/>
        <end position="302"/>
    </location>
</feature>
<accession>A0A5D0NV44</accession>
<evidence type="ECO:0000256" key="6">
    <source>
        <dbReference type="ARBA" id="ARBA00022692"/>
    </source>
</evidence>
<dbReference type="GO" id="GO:0005886">
    <property type="term" value="C:plasma membrane"/>
    <property type="evidence" value="ECO:0007669"/>
    <property type="project" value="UniProtKB-SubCell"/>
</dbReference>
<dbReference type="GO" id="GO:0022857">
    <property type="term" value="F:transmembrane transporter activity"/>
    <property type="evidence" value="ECO:0007669"/>
    <property type="project" value="InterPro"/>
</dbReference>
<comment type="caution">
    <text evidence="13">The sequence shown here is derived from an EMBL/GenBank/DDBJ whole genome shotgun (WGS) entry which is preliminary data.</text>
</comment>
<name>A0A5D0NV44_9ACTN</name>
<gene>
    <name evidence="13" type="ORF">FXF69_02540</name>
</gene>
<comment type="subcellular location">
    <subcellularLocation>
        <location evidence="1">Cell membrane</location>
        <topology evidence="1">Multi-pass membrane protein</topology>
    </subcellularLocation>
</comment>
<dbReference type="InterPro" id="IPR001851">
    <property type="entry name" value="ABC_transp_permease"/>
</dbReference>
<dbReference type="RefSeq" id="WP_083981701.1">
    <property type="nucleotide sequence ID" value="NZ_VSFG01000001.1"/>
</dbReference>
<evidence type="ECO:0000256" key="8">
    <source>
        <dbReference type="ARBA" id="ARBA00023136"/>
    </source>
</evidence>